<evidence type="ECO:0000313" key="2">
    <source>
        <dbReference type="Proteomes" id="UP001419268"/>
    </source>
</evidence>
<sequence length="288" mass="31884">MVAANERTLQRYHSISERMHDSRLQDSRRSVDISSLKLQFPAGTYNPADCYVSQPSAGMDDDDEDNDEFNFRHYHGWQNVPGPVWPVLSGPVLNGTGQYLFDKHTAVRDGVAAPPPPLRLPFLPARLDGAKQFLGNAFLSDFLGAAPPPPLLRLLVLHLANARDAPPDPPDPIDSLNPSVLRFSIARLGFAFFHLFGRLASDGRSDQWRNALYYEVRESKLCAVHCVNTVLQVRSSPSSILRLASISIGRSAEMMIRAPAISRGLAVPRTSRTMSPWAVISISSLRFI</sequence>
<protein>
    <submittedName>
        <fullName evidence="1">Uncharacterized protein</fullName>
    </submittedName>
</protein>
<comment type="caution">
    <text evidence="1">The sequence shown here is derived from an EMBL/GenBank/DDBJ whole genome shotgun (WGS) entry which is preliminary data.</text>
</comment>
<proteinExistence type="predicted"/>
<gene>
    <name evidence="1" type="ORF">Scep_014665</name>
</gene>
<reference evidence="1 2" key="1">
    <citation type="submission" date="2024-01" db="EMBL/GenBank/DDBJ databases">
        <title>Genome assemblies of Stephania.</title>
        <authorList>
            <person name="Yang L."/>
        </authorList>
    </citation>
    <scope>NUCLEOTIDE SEQUENCE [LARGE SCALE GENOMIC DNA]</scope>
    <source>
        <strain evidence="1">JXDWG</strain>
        <tissue evidence="1">Leaf</tissue>
    </source>
</reference>
<accession>A0AAP0J1P0</accession>
<organism evidence="1 2">
    <name type="scientific">Stephania cephalantha</name>
    <dbReference type="NCBI Taxonomy" id="152367"/>
    <lineage>
        <taxon>Eukaryota</taxon>
        <taxon>Viridiplantae</taxon>
        <taxon>Streptophyta</taxon>
        <taxon>Embryophyta</taxon>
        <taxon>Tracheophyta</taxon>
        <taxon>Spermatophyta</taxon>
        <taxon>Magnoliopsida</taxon>
        <taxon>Ranunculales</taxon>
        <taxon>Menispermaceae</taxon>
        <taxon>Menispermoideae</taxon>
        <taxon>Cissampelideae</taxon>
        <taxon>Stephania</taxon>
    </lineage>
</organism>
<keyword evidence="2" id="KW-1185">Reference proteome</keyword>
<dbReference type="EMBL" id="JBBNAG010000006">
    <property type="protein sequence ID" value="KAK9125819.1"/>
    <property type="molecule type" value="Genomic_DNA"/>
</dbReference>
<dbReference type="Proteomes" id="UP001419268">
    <property type="component" value="Unassembled WGS sequence"/>
</dbReference>
<name>A0AAP0J1P0_9MAGN</name>
<dbReference type="AlphaFoldDB" id="A0AAP0J1P0"/>
<evidence type="ECO:0000313" key="1">
    <source>
        <dbReference type="EMBL" id="KAK9125819.1"/>
    </source>
</evidence>